<feature type="non-terminal residue" evidence="1">
    <location>
        <position position="1"/>
    </location>
</feature>
<reference evidence="1 2" key="1">
    <citation type="submission" date="2014-04" db="EMBL/GenBank/DDBJ databases">
        <title>The Genome Sequence of Thermoanaerobaculum aquaticum MP-01, The First Cultivated Group 23 Acidobacterium.</title>
        <authorList>
            <person name="Stamps B.W."/>
            <person name="Losey N.A."/>
            <person name="Lawson P.A."/>
            <person name="Stevenson B.S."/>
        </authorList>
    </citation>
    <scope>NUCLEOTIDE SEQUENCE [LARGE SCALE GENOMIC DNA]</scope>
    <source>
        <strain evidence="1 2">MP-01</strain>
    </source>
</reference>
<comment type="caution">
    <text evidence="1">The sequence shown here is derived from an EMBL/GenBank/DDBJ whole genome shotgun (WGS) entry which is preliminary data.</text>
</comment>
<evidence type="ECO:0000313" key="2">
    <source>
        <dbReference type="Proteomes" id="UP000027284"/>
    </source>
</evidence>
<accession>A0A062XT61</accession>
<keyword evidence="2" id="KW-1185">Reference proteome</keyword>
<protein>
    <submittedName>
        <fullName evidence="1">Uncharacterized protein</fullName>
    </submittedName>
</protein>
<sequence length="71" mass="8431">LKVIERQAEEIRTLEADLLIQKEVIDRLREVLGELLAVRRSKLFSFLNKIGVWGWISDVLERAEQEISRRR</sequence>
<dbReference type="RefSeq" id="WP_235208710.1">
    <property type="nucleotide sequence ID" value="NZ_JMFG01000015.1"/>
</dbReference>
<proteinExistence type="predicted"/>
<dbReference type="AlphaFoldDB" id="A0A062XT61"/>
<gene>
    <name evidence="1" type="ORF">EG19_02105</name>
</gene>
<dbReference type="EMBL" id="JMFG01000015">
    <property type="protein sequence ID" value="KDA54013.1"/>
    <property type="molecule type" value="Genomic_DNA"/>
</dbReference>
<name>A0A062XT61_9BACT</name>
<dbReference type="Proteomes" id="UP000027284">
    <property type="component" value="Unassembled WGS sequence"/>
</dbReference>
<organism evidence="1 2">
    <name type="scientific">Thermoanaerobaculum aquaticum</name>
    <dbReference type="NCBI Taxonomy" id="1312852"/>
    <lineage>
        <taxon>Bacteria</taxon>
        <taxon>Pseudomonadati</taxon>
        <taxon>Acidobacteriota</taxon>
        <taxon>Thermoanaerobaculia</taxon>
        <taxon>Thermoanaerobaculales</taxon>
        <taxon>Thermoanaerobaculaceae</taxon>
        <taxon>Thermoanaerobaculum</taxon>
    </lineage>
</organism>
<evidence type="ECO:0000313" key="1">
    <source>
        <dbReference type="EMBL" id="KDA54013.1"/>
    </source>
</evidence>